<dbReference type="SUPFAM" id="SSF82282">
    <property type="entry name" value="Homocysteine S-methyltransferase"/>
    <property type="match status" value="1"/>
</dbReference>
<keyword evidence="8" id="KW-1185">Reference proteome</keyword>
<feature type="binding site" evidence="5">
    <location>
        <position position="304"/>
    </location>
    <ligand>
        <name>Zn(2+)</name>
        <dbReference type="ChEBI" id="CHEBI:29105"/>
    </ligand>
</feature>
<dbReference type="GO" id="GO:0009086">
    <property type="term" value="P:methionine biosynthetic process"/>
    <property type="evidence" value="ECO:0007669"/>
    <property type="project" value="TreeGrafter"/>
</dbReference>
<keyword evidence="3 5" id="KW-0479">Metal-binding</keyword>
<reference evidence="7 8" key="1">
    <citation type="submission" date="2016-07" db="EMBL/GenBank/DDBJ databases">
        <title>Pervasive Adenine N6-methylation of Active Genes in Fungi.</title>
        <authorList>
            <consortium name="DOE Joint Genome Institute"/>
            <person name="Mondo S.J."/>
            <person name="Dannebaum R.O."/>
            <person name="Kuo R.C."/>
            <person name="Labutti K."/>
            <person name="Haridas S."/>
            <person name="Kuo A."/>
            <person name="Salamov A."/>
            <person name="Ahrendt S.R."/>
            <person name="Lipzen A."/>
            <person name="Sullivan W."/>
            <person name="Andreopoulos W.B."/>
            <person name="Clum A."/>
            <person name="Lindquist E."/>
            <person name="Daum C."/>
            <person name="Ramamoorthy G.K."/>
            <person name="Gryganskyi A."/>
            <person name="Culley D."/>
            <person name="Magnuson J.K."/>
            <person name="James T.Y."/>
            <person name="O'Malley M.A."/>
            <person name="Stajich J.E."/>
            <person name="Spatafora J.W."/>
            <person name="Visel A."/>
            <person name="Grigoriev I.V."/>
        </authorList>
    </citation>
    <scope>NUCLEOTIDE SEQUENCE [LARGE SCALE GENOMIC DNA]</scope>
    <source>
        <strain evidence="7 8">62-1032</strain>
    </source>
</reference>
<dbReference type="FunCoup" id="A0A1Y2FZE6">
    <property type="interactions" value="16"/>
</dbReference>
<evidence type="ECO:0000256" key="1">
    <source>
        <dbReference type="ARBA" id="ARBA00022603"/>
    </source>
</evidence>
<evidence type="ECO:0000313" key="7">
    <source>
        <dbReference type="EMBL" id="ORY88738.1"/>
    </source>
</evidence>
<dbReference type="InParanoid" id="A0A1Y2FZE6"/>
<dbReference type="GO" id="GO:0032259">
    <property type="term" value="P:methylation"/>
    <property type="evidence" value="ECO:0007669"/>
    <property type="project" value="UniProtKB-KW"/>
</dbReference>
<dbReference type="EMBL" id="MCGR01000008">
    <property type="protein sequence ID" value="ORY88738.1"/>
    <property type="molecule type" value="Genomic_DNA"/>
</dbReference>
<dbReference type="OrthoDB" id="261426at2759"/>
<dbReference type="InterPro" id="IPR036589">
    <property type="entry name" value="HCY_dom_sf"/>
</dbReference>
<proteinExistence type="predicted"/>
<keyword evidence="1 5" id="KW-0489">Methyltransferase</keyword>
<evidence type="ECO:0000256" key="3">
    <source>
        <dbReference type="ARBA" id="ARBA00022723"/>
    </source>
</evidence>
<dbReference type="STRING" id="106004.A0A1Y2FZE6"/>
<dbReference type="GO" id="GO:0008898">
    <property type="term" value="F:S-adenosylmethionine-homocysteine S-methyltransferase activity"/>
    <property type="evidence" value="ECO:0007669"/>
    <property type="project" value="TreeGrafter"/>
</dbReference>
<feature type="binding site" evidence="5">
    <location>
        <position position="393"/>
    </location>
    <ligand>
        <name>Zn(2+)</name>
        <dbReference type="ChEBI" id="CHEBI:29105"/>
    </ligand>
</feature>
<gene>
    <name evidence="7" type="ORF">BCR35DRAFT_276322</name>
</gene>
<evidence type="ECO:0000256" key="2">
    <source>
        <dbReference type="ARBA" id="ARBA00022679"/>
    </source>
</evidence>
<dbReference type="GO" id="GO:0046872">
    <property type="term" value="F:metal ion binding"/>
    <property type="evidence" value="ECO:0007669"/>
    <property type="project" value="UniProtKB-KW"/>
</dbReference>
<comment type="cofactor">
    <cofactor evidence="5">
        <name>Zn(2+)</name>
        <dbReference type="ChEBI" id="CHEBI:29105"/>
    </cofactor>
</comment>
<dbReference type="Gene3D" id="3.20.20.330">
    <property type="entry name" value="Homocysteine-binding-like domain"/>
    <property type="match status" value="1"/>
</dbReference>
<sequence length="416" mass="44925">MPAAPLPFLFEESAFGSRPVVILDGGMGTTLQAPPFELGLDSALWSSELLNTEAGLSTLHSLHSLWVESGAEILGSCTYQSSLPMFLNPTSTSYSATDLQVAHSTMVKALGVITADSLPKPKRLERPIAALSLGPFGAQLQPGQEYAGLYPAPYGTKETPSSLGFPKLAAEAHPLQLEWIGETADKEEDHLAAWHLQRLEDFAKEPAFEKMGILAFETTPLIREARAIRRAMDMFELAREGEGMRPKAFYISFVFPVDDEGNPKFPDPDMEGGLSLEEQATKIVEATFGEKEGYLMPAAIGVNCTNPLELGKVVEALGKAFEETVGEREERPWLVLYPDGGSVYDVVTRTWSNPTGMNESRWATLNTQTVKTALSRTTSGGLPLFGGVVVGGCCKAGPGAIKALRTECEKEGLIKV</sequence>
<dbReference type="Pfam" id="PF02574">
    <property type="entry name" value="S-methyl_trans"/>
    <property type="match status" value="1"/>
</dbReference>
<dbReference type="InterPro" id="IPR051486">
    <property type="entry name" value="Hcy_S-methyltransferase"/>
</dbReference>
<dbReference type="InterPro" id="IPR003726">
    <property type="entry name" value="HCY_dom"/>
</dbReference>
<dbReference type="PANTHER" id="PTHR46015">
    <property type="entry name" value="ZGC:172121"/>
    <property type="match status" value="1"/>
</dbReference>
<evidence type="ECO:0000256" key="5">
    <source>
        <dbReference type="PROSITE-ProRule" id="PRU00333"/>
    </source>
</evidence>
<name>A0A1Y2FZE6_9BASI</name>
<dbReference type="PANTHER" id="PTHR46015:SF1">
    <property type="entry name" value="HOMOCYSTEINE S-METHYLTRANSFERASE-LIKE ISOFORM 1"/>
    <property type="match status" value="1"/>
</dbReference>
<keyword evidence="2 5" id="KW-0808">Transferase</keyword>
<organism evidence="7 8">
    <name type="scientific">Leucosporidium creatinivorum</name>
    <dbReference type="NCBI Taxonomy" id="106004"/>
    <lineage>
        <taxon>Eukaryota</taxon>
        <taxon>Fungi</taxon>
        <taxon>Dikarya</taxon>
        <taxon>Basidiomycota</taxon>
        <taxon>Pucciniomycotina</taxon>
        <taxon>Microbotryomycetes</taxon>
        <taxon>Leucosporidiales</taxon>
        <taxon>Leucosporidium</taxon>
    </lineage>
</organism>
<accession>A0A1Y2FZE6</accession>
<evidence type="ECO:0000259" key="6">
    <source>
        <dbReference type="PROSITE" id="PS50970"/>
    </source>
</evidence>
<evidence type="ECO:0000313" key="8">
    <source>
        <dbReference type="Proteomes" id="UP000193467"/>
    </source>
</evidence>
<comment type="caution">
    <text evidence="7">The sequence shown here is derived from an EMBL/GenBank/DDBJ whole genome shotgun (WGS) entry which is preliminary data.</text>
</comment>
<evidence type="ECO:0000256" key="4">
    <source>
        <dbReference type="ARBA" id="ARBA00022833"/>
    </source>
</evidence>
<keyword evidence="4 5" id="KW-0862">Zinc</keyword>
<dbReference type="GO" id="GO:0033528">
    <property type="term" value="P:S-methylmethionine cycle"/>
    <property type="evidence" value="ECO:0007669"/>
    <property type="project" value="TreeGrafter"/>
</dbReference>
<dbReference type="AlphaFoldDB" id="A0A1Y2FZE6"/>
<feature type="binding site" evidence="5">
    <location>
        <position position="394"/>
    </location>
    <ligand>
        <name>Zn(2+)</name>
        <dbReference type="ChEBI" id="CHEBI:29105"/>
    </ligand>
</feature>
<protein>
    <submittedName>
        <fullName evidence="7">Homocysteine S-methyltransferase</fullName>
    </submittedName>
</protein>
<dbReference type="PROSITE" id="PS50970">
    <property type="entry name" value="HCY"/>
    <property type="match status" value="1"/>
</dbReference>
<feature type="domain" description="Hcy-binding" evidence="6">
    <location>
        <begin position="9"/>
        <end position="408"/>
    </location>
</feature>
<dbReference type="Proteomes" id="UP000193467">
    <property type="component" value="Unassembled WGS sequence"/>
</dbReference>